<dbReference type="Pfam" id="PF03168">
    <property type="entry name" value="LEA_2"/>
    <property type="match status" value="1"/>
</dbReference>
<keyword evidence="4" id="KW-1185">Reference proteome</keyword>
<reference evidence="3" key="1">
    <citation type="submission" date="2023-07" db="EMBL/GenBank/DDBJ databases">
        <title>draft genome sequence of fig (Ficus carica).</title>
        <authorList>
            <person name="Takahashi T."/>
            <person name="Nishimura K."/>
        </authorList>
    </citation>
    <scope>NUCLEOTIDE SEQUENCE</scope>
</reference>
<dbReference type="PANTHER" id="PTHR31852">
    <property type="entry name" value="LATE EMBRYOGENESIS ABUNDANT (LEA) HYDROXYPROLINE-RICH GLYCOPROTEIN FAMILY"/>
    <property type="match status" value="1"/>
</dbReference>
<accession>A0AA87ZHF1</accession>
<feature type="domain" description="Late embryogenesis abundant protein LEA-2 subgroup" evidence="2">
    <location>
        <begin position="83"/>
        <end position="182"/>
    </location>
</feature>
<evidence type="ECO:0000313" key="4">
    <source>
        <dbReference type="Proteomes" id="UP001187192"/>
    </source>
</evidence>
<evidence type="ECO:0000313" key="3">
    <source>
        <dbReference type="EMBL" id="GMN31875.1"/>
    </source>
</evidence>
<evidence type="ECO:0000259" key="2">
    <source>
        <dbReference type="Pfam" id="PF03168"/>
    </source>
</evidence>
<dbReference type="EMBL" id="BTGU01000003">
    <property type="protein sequence ID" value="GMN31875.1"/>
    <property type="molecule type" value="Genomic_DNA"/>
</dbReference>
<keyword evidence="1" id="KW-1133">Transmembrane helix</keyword>
<name>A0AA87ZHF1_FICCA</name>
<dbReference type="InterPro" id="IPR055301">
    <property type="entry name" value="Lea14-like_2"/>
</dbReference>
<organism evidence="3 4">
    <name type="scientific">Ficus carica</name>
    <name type="common">Common fig</name>
    <dbReference type="NCBI Taxonomy" id="3494"/>
    <lineage>
        <taxon>Eukaryota</taxon>
        <taxon>Viridiplantae</taxon>
        <taxon>Streptophyta</taxon>
        <taxon>Embryophyta</taxon>
        <taxon>Tracheophyta</taxon>
        <taxon>Spermatophyta</taxon>
        <taxon>Magnoliopsida</taxon>
        <taxon>eudicotyledons</taxon>
        <taxon>Gunneridae</taxon>
        <taxon>Pentapetalae</taxon>
        <taxon>rosids</taxon>
        <taxon>fabids</taxon>
        <taxon>Rosales</taxon>
        <taxon>Moraceae</taxon>
        <taxon>Ficeae</taxon>
        <taxon>Ficus</taxon>
    </lineage>
</organism>
<dbReference type="InterPro" id="IPR004864">
    <property type="entry name" value="LEA_2"/>
</dbReference>
<evidence type="ECO:0000256" key="1">
    <source>
        <dbReference type="SAM" id="Phobius"/>
    </source>
</evidence>
<feature type="transmembrane region" description="Helical" evidence="1">
    <location>
        <begin position="25"/>
        <end position="48"/>
    </location>
</feature>
<keyword evidence="1" id="KW-0472">Membrane</keyword>
<gene>
    <name evidence="3" type="ORF">TIFTF001_003435</name>
</gene>
<dbReference type="AlphaFoldDB" id="A0AA87ZHF1"/>
<keyword evidence="1" id="KW-0812">Transmembrane</keyword>
<comment type="caution">
    <text evidence="3">The sequence shown here is derived from an EMBL/GenBank/DDBJ whole genome shotgun (WGS) entry which is preliminary data.</text>
</comment>
<proteinExistence type="predicted"/>
<dbReference type="Proteomes" id="UP001187192">
    <property type="component" value="Unassembled WGS sequence"/>
</dbReference>
<protein>
    <recommendedName>
        <fullName evidence="2">Late embryogenesis abundant protein LEA-2 subgroup domain-containing protein</fullName>
    </recommendedName>
</protein>
<sequence length="200" mass="21849">MAEKSEESATAASPDELKRERRKKLLLYIAIFAVFQVIVIAVFVLVVLKARSPKLRLGDIEVQNLVTGTDTSPTFDATFGAEVRVKNPNFGPYKFETTLVSFTYEGIVVGQVVVQEGKVGMKSTKEIDVIVSVSSRYLGGFGTNNLASELGVGFLTLRGNAVMRGKVELLGIVKKNKAAQMSCFITFDLASKMVRNLDCE</sequence>